<evidence type="ECO:0000259" key="9">
    <source>
        <dbReference type="PROSITE" id="PS50850"/>
    </source>
</evidence>
<dbReference type="Gene3D" id="1.20.1250.20">
    <property type="entry name" value="MFS general substrate transporter like domains"/>
    <property type="match status" value="1"/>
</dbReference>
<feature type="transmembrane region" description="Helical" evidence="8">
    <location>
        <begin position="227"/>
        <end position="251"/>
    </location>
</feature>
<comment type="caution">
    <text evidence="10">The sequence shown here is derived from an EMBL/GenBank/DDBJ whole genome shotgun (WGS) entry which is preliminary data.</text>
</comment>
<feature type="compositionally biased region" description="Basic and acidic residues" evidence="7">
    <location>
        <begin position="505"/>
        <end position="516"/>
    </location>
</feature>
<dbReference type="Gene3D" id="1.20.1720.10">
    <property type="entry name" value="Multidrug resistance protein D"/>
    <property type="match status" value="1"/>
</dbReference>
<accession>A0A839TYD3</accession>
<evidence type="ECO:0000256" key="2">
    <source>
        <dbReference type="ARBA" id="ARBA00022448"/>
    </source>
</evidence>
<dbReference type="EMBL" id="JACHXJ010000004">
    <property type="protein sequence ID" value="MBB3130398.1"/>
    <property type="molecule type" value="Genomic_DNA"/>
</dbReference>
<organism evidence="10 11">
    <name type="scientific">Paenibacillus rhizosphaerae</name>
    <dbReference type="NCBI Taxonomy" id="297318"/>
    <lineage>
        <taxon>Bacteria</taxon>
        <taxon>Bacillati</taxon>
        <taxon>Bacillota</taxon>
        <taxon>Bacilli</taxon>
        <taxon>Bacillales</taxon>
        <taxon>Paenibacillaceae</taxon>
        <taxon>Paenibacillus</taxon>
    </lineage>
</organism>
<feature type="transmembrane region" description="Helical" evidence="8">
    <location>
        <begin position="50"/>
        <end position="69"/>
    </location>
</feature>
<feature type="transmembrane region" description="Helical" evidence="8">
    <location>
        <begin position="139"/>
        <end position="161"/>
    </location>
</feature>
<sequence>MNRSEHLPGKQSRNWILAGILVSTFLSAIEGTVTGPAGPAIISSFGGMKLLSWIFTAYLLTMAVSTPIFGKISDLYGRKPVFQIGSLLFVLGSLLCGFSQSMGQLIAFRAIQGIGAGAVIPVTFTIIGDVYRIEERAKIQGLISSVWGIASLIGPLIGGYFVDYLNWRWIFGFNVPFGLLSMWMIARHFHEQRQERAETHVDFAGAGTFTVGMTALLFALATGGQFFAWSSVWIVLCIVFALIFLAAFIVVEARAKEPMLPLKLFRIRDISVSTVAAMLTSALLIGLTTYTPLWIQGVMGKNATMSGLTMAPMSIGWLFGSVAGSRLILTAGSRKTTLIGLAGIVIGALGLAWISEGTPHYVILIFTFIYGLGFGYSNTVFTIIAQSSVGYSLRGASTALNTFIRSLGQTVGVAVFGSLINLTLAGRLADTPGLERVSQEEVNQLLTPEGSASLPKELWSELRHILEGSLHSLYVVMAVIAVVSLLIVLGLRNTVPSAGPEDEKEGVRKGRMDKTS</sequence>
<dbReference type="Proteomes" id="UP000517523">
    <property type="component" value="Unassembled WGS sequence"/>
</dbReference>
<evidence type="ECO:0000313" key="10">
    <source>
        <dbReference type="EMBL" id="MBB3130398.1"/>
    </source>
</evidence>
<evidence type="ECO:0000256" key="5">
    <source>
        <dbReference type="ARBA" id="ARBA00022989"/>
    </source>
</evidence>
<feature type="transmembrane region" description="Helical" evidence="8">
    <location>
        <begin position="336"/>
        <end position="355"/>
    </location>
</feature>
<feature type="region of interest" description="Disordered" evidence="7">
    <location>
        <begin position="497"/>
        <end position="516"/>
    </location>
</feature>
<dbReference type="Pfam" id="PF00083">
    <property type="entry name" value="Sugar_tr"/>
    <property type="match status" value="1"/>
</dbReference>
<evidence type="ECO:0000256" key="7">
    <source>
        <dbReference type="SAM" id="MobiDB-lite"/>
    </source>
</evidence>
<dbReference type="GO" id="GO:0005886">
    <property type="term" value="C:plasma membrane"/>
    <property type="evidence" value="ECO:0007669"/>
    <property type="project" value="UniProtKB-SubCell"/>
</dbReference>
<feature type="transmembrane region" description="Helical" evidence="8">
    <location>
        <begin position="106"/>
        <end position="127"/>
    </location>
</feature>
<keyword evidence="2" id="KW-0813">Transport</keyword>
<dbReference type="Pfam" id="PF07690">
    <property type="entry name" value="MFS_1"/>
    <property type="match status" value="1"/>
</dbReference>
<feature type="transmembrane region" description="Helical" evidence="8">
    <location>
        <begin position="81"/>
        <end position="100"/>
    </location>
</feature>
<dbReference type="FunFam" id="1.20.1720.10:FF:000004">
    <property type="entry name" value="EmrB/QacA family drug resistance transporter"/>
    <property type="match status" value="1"/>
</dbReference>
<feature type="domain" description="Major facilitator superfamily (MFS) profile" evidence="9">
    <location>
        <begin position="16"/>
        <end position="496"/>
    </location>
</feature>
<dbReference type="PANTHER" id="PTHR23501:SF191">
    <property type="entry name" value="VACUOLAR BASIC AMINO ACID TRANSPORTER 4"/>
    <property type="match status" value="1"/>
</dbReference>
<name>A0A839TYD3_9BACL</name>
<dbReference type="SUPFAM" id="SSF103473">
    <property type="entry name" value="MFS general substrate transporter"/>
    <property type="match status" value="2"/>
</dbReference>
<dbReference type="CDD" id="cd17502">
    <property type="entry name" value="MFS_Azr1_MDR_like"/>
    <property type="match status" value="1"/>
</dbReference>
<keyword evidence="4 8" id="KW-0812">Transmembrane</keyword>
<evidence type="ECO:0000256" key="4">
    <source>
        <dbReference type="ARBA" id="ARBA00022692"/>
    </source>
</evidence>
<feature type="transmembrane region" description="Helical" evidence="8">
    <location>
        <begin position="167"/>
        <end position="189"/>
    </location>
</feature>
<dbReference type="InterPro" id="IPR020846">
    <property type="entry name" value="MFS_dom"/>
</dbReference>
<keyword evidence="3" id="KW-1003">Cell membrane</keyword>
<feature type="transmembrane region" description="Helical" evidence="8">
    <location>
        <begin position="12"/>
        <end position="30"/>
    </location>
</feature>
<dbReference type="InterPro" id="IPR005828">
    <property type="entry name" value="MFS_sugar_transport-like"/>
</dbReference>
<keyword evidence="5 8" id="KW-1133">Transmembrane helix</keyword>
<feature type="transmembrane region" description="Helical" evidence="8">
    <location>
        <begin position="361"/>
        <end position="384"/>
    </location>
</feature>
<evidence type="ECO:0000256" key="6">
    <source>
        <dbReference type="ARBA" id="ARBA00023136"/>
    </source>
</evidence>
<feature type="transmembrane region" description="Helical" evidence="8">
    <location>
        <begin position="272"/>
        <end position="295"/>
    </location>
</feature>
<dbReference type="PANTHER" id="PTHR23501">
    <property type="entry name" value="MAJOR FACILITATOR SUPERFAMILY"/>
    <property type="match status" value="1"/>
</dbReference>
<dbReference type="GO" id="GO:0022857">
    <property type="term" value="F:transmembrane transporter activity"/>
    <property type="evidence" value="ECO:0007669"/>
    <property type="project" value="InterPro"/>
</dbReference>
<reference evidence="10 11" key="1">
    <citation type="submission" date="2020-08" db="EMBL/GenBank/DDBJ databases">
        <title>Genomic Encyclopedia of Type Strains, Phase III (KMG-III): the genomes of soil and plant-associated and newly described type strains.</title>
        <authorList>
            <person name="Whitman W."/>
        </authorList>
    </citation>
    <scope>NUCLEOTIDE SEQUENCE [LARGE SCALE GENOMIC DNA]</scope>
    <source>
        <strain evidence="10 11">CECT 5831</strain>
    </source>
</reference>
<dbReference type="InterPro" id="IPR011701">
    <property type="entry name" value="MFS"/>
</dbReference>
<evidence type="ECO:0000256" key="1">
    <source>
        <dbReference type="ARBA" id="ARBA00004651"/>
    </source>
</evidence>
<feature type="transmembrane region" description="Helical" evidence="8">
    <location>
        <begin position="201"/>
        <end position="221"/>
    </location>
</feature>
<dbReference type="PROSITE" id="PS50850">
    <property type="entry name" value="MFS"/>
    <property type="match status" value="1"/>
</dbReference>
<keyword evidence="6 8" id="KW-0472">Membrane</keyword>
<evidence type="ECO:0000313" key="11">
    <source>
        <dbReference type="Proteomes" id="UP000517523"/>
    </source>
</evidence>
<protein>
    <submittedName>
        <fullName evidence="10">EmrB/QacA subfamily drug resistance transporter</fullName>
    </submittedName>
</protein>
<evidence type="ECO:0000256" key="8">
    <source>
        <dbReference type="SAM" id="Phobius"/>
    </source>
</evidence>
<dbReference type="RefSeq" id="WP_312887328.1">
    <property type="nucleotide sequence ID" value="NZ_JACHXJ010000004.1"/>
</dbReference>
<comment type="subcellular location">
    <subcellularLocation>
        <location evidence="1">Cell membrane</location>
        <topology evidence="1">Multi-pass membrane protein</topology>
    </subcellularLocation>
</comment>
<evidence type="ECO:0000256" key="3">
    <source>
        <dbReference type="ARBA" id="ARBA00022475"/>
    </source>
</evidence>
<gene>
    <name evidence="10" type="ORF">FHS19_005103</name>
</gene>
<feature type="transmembrane region" description="Helical" evidence="8">
    <location>
        <begin position="307"/>
        <end position="329"/>
    </location>
</feature>
<dbReference type="InterPro" id="IPR036259">
    <property type="entry name" value="MFS_trans_sf"/>
</dbReference>
<feature type="transmembrane region" description="Helical" evidence="8">
    <location>
        <begin position="473"/>
        <end position="491"/>
    </location>
</feature>
<dbReference type="AlphaFoldDB" id="A0A839TYD3"/>
<proteinExistence type="predicted"/>